<proteinExistence type="predicted"/>
<evidence type="ECO:0008006" key="5">
    <source>
        <dbReference type="Google" id="ProtNLM"/>
    </source>
</evidence>
<feature type="transmembrane region" description="Helical" evidence="2">
    <location>
        <begin position="305"/>
        <end position="322"/>
    </location>
</feature>
<evidence type="ECO:0000256" key="1">
    <source>
        <dbReference type="SAM" id="MobiDB-lite"/>
    </source>
</evidence>
<feature type="transmembrane region" description="Helical" evidence="2">
    <location>
        <begin position="69"/>
        <end position="87"/>
    </location>
</feature>
<feature type="region of interest" description="Disordered" evidence="1">
    <location>
        <begin position="787"/>
        <end position="823"/>
    </location>
</feature>
<keyword evidence="2" id="KW-0472">Membrane</keyword>
<reference evidence="3 4" key="1">
    <citation type="submission" date="2021-10" db="EMBL/GenBank/DDBJ databases">
        <title>Anaerobic single-cell dispensing facilitates the cultivation of human gut bacteria.</title>
        <authorList>
            <person name="Afrizal A."/>
        </authorList>
    </citation>
    <scope>NUCLEOTIDE SEQUENCE [LARGE SCALE GENOMIC DNA]</scope>
    <source>
        <strain evidence="3 4">CLA-AA-H246</strain>
    </source>
</reference>
<feature type="transmembrane region" description="Helical" evidence="2">
    <location>
        <begin position="497"/>
        <end position="518"/>
    </location>
</feature>
<feature type="transmembrane region" description="Helical" evidence="2">
    <location>
        <begin position="328"/>
        <end position="347"/>
    </location>
</feature>
<protein>
    <recommendedName>
        <fullName evidence="5">Amino acid ABC transporter permease</fullName>
    </recommendedName>
</protein>
<feature type="transmembrane region" description="Helical" evidence="2">
    <location>
        <begin position="190"/>
        <end position="209"/>
    </location>
</feature>
<dbReference type="EMBL" id="JAJEQE010000016">
    <property type="protein sequence ID" value="MCC2148908.1"/>
    <property type="molecule type" value="Genomic_DNA"/>
</dbReference>
<dbReference type="RefSeq" id="WP_248835184.1">
    <property type="nucleotide sequence ID" value="NZ_JAJEQE010000016.1"/>
</dbReference>
<feature type="transmembrane region" description="Helical" evidence="2">
    <location>
        <begin position="6"/>
        <end position="30"/>
    </location>
</feature>
<name>A0ABS8EVQ9_9FIRM</name>
<feature type="transmembrane region" description="Helical" evidence="2">
    <location>
        <begin position="560"/>
        <end position="581"/>
    </location>
</feature>
<evidence type="ECO:0000313" key="4">
    <source>
        <dbReference type="Proteomes" id="UP001299235"/>
    </source>
</evidence>
<feature type="transmembrane region" description="Helical" evidence="2">
    <location>
        <begin position="246"/>
        <end position="263"/>
    </location>
</feature>
<gene>
    <name evidence="3" type="ORF">LKD42_06525</name>
</gene>
<feature type="transmembrane region" description="Helical" evidence="2">
    <location>
        <begin position="148"/>
        <end position="170"/>
    </location>
</feature>
<feature type="transmembrane region" description="Helical" evidence="2">
    <location>
        <begin position="275"/>
        <end position="293"/>
    </location>
</feature>
<sequence>MSMTTLVILRFLGIFAAYMGVTLALPALMFRRILRGRSLAEQFLMCYTFGNFYIINIVFLLQLLHISNFLTLAGLTAVLSIVIGGRVNRIPLKQQAGNTWHLFGKLLRGRMKLKSAIFLFLGKCAEGIKRLAKFFYRHIVKNPIQSMLLLGIGVCLCWIYGRQIILVYGYRASDIPVHMSWINEMSRGKIFAKGVYPFGFHCIIYYLHAVFRFDTYVILCQFFFAQVIFMHLVLLAMMKQLCKTKYIPYIGTFVFLLGNFWSGQTYSRFYATLPQEFGMIFVIPSIYFLIRFFQIPKQKLANKETRLTLQCFAMTFSLTLAIHFYGTMIAGLCCIGIACGFCFRFLRKEYFRRIMFTGICSVFLAVLPMGIAFATGTPLQGSLGWGLSVINGGKSSSSTETEADEAETLEVSTGDDKNTVRVVKPDGTVMEIDVSDLPSAQENESGGQTQTETTAPAVPKVSFGEKIRKIPGKAKNALSEMSSRILEFIIKLDVKNIGYMILASFALLLLLGLVFCIFRQPGYGAMLMSMGFCMWIVTILLCAGVFGLPPLMDGARCSIYYVYLLSAALTALADGLLYMVLPLRKLRLVRNAVSLAVAAAVLMGMFQNHMIKQSDFSSGFVMNGAITCLSNIIHENEDKTWTIVSANDETQMGVDHGWHYETITFLRGMETLEKNTKVIIPTKTVYFFIEKIPLDYSVTYDKSGQSISRKGASRSLPNVGGIGMYQGEGRWIVMSRMYYWAQAFMELYPNEMKVYYEDNKFICYKIEQNMYHQYDFAIDYRYNQNKMQDETAEDTQDETQQQSEATNETQQQSDASGKQEAGK</sequence>
<keyword evidence="2" id="KW-1133">Transmembrane helix</keyword>
<accession>A0ABS8EVQ9</accession>
<keyword evidence="2" id="KW-0812">Transmembrane</keyword>
<dbReference type="Proteomes" id="UP001299235">
    <property type="component" value="Unassembled WGS sequence"/>
</dbReference>
<evidence type="ECO:0000313" key="3">
    <source>
        <dbReference type="EMBL" id="MCC2148908.1"/>
    </source>
</evidence>
<comment type="caution">
    <text evidence="3">The sequence shown here is derived from an EMBL/GenBank/DDBJ whole genome shotgun (WGS) entry which is preliminary data.</text>
</comment>
<feature type="transmembrane region" description="Helical" evidence="2">
    <location>
        <begin position="354"/>
        <end position="375"/>
    </location>
</feature>
<feature type="transmembrane region" description="Helical" evidence="2">
    <location>
        <begin position="42"/>
        <end position="63"/>
    </location>
</feature>
<organism evidence="3 4">
    <name type="scientific">Hominisplanchenecus faecis</name>
    <dbReference type="NCBI Taxonomy" id="2885351"/>
    <lineage>
        <taxon>Bacteria</taxon>
        <taxon>Bacillati</taxon>
        <taxon>Bacillota</taxon>
        <taxon>Clostridia</taxon>
        <taxon>Lachnospirales</taxon>
        <taxon>Lachnospiraceae</taxon>
        <taxon>Hominisplanchenecus</taxon>
    </lineage>
</organism>
<feature type="compositionally biased region" description="Polar residues" evidence="1">
    <location>
        <begin position="807"/>
        <end position="816"/>
    </location>
</feature>
<feature type="transmembrane region" description="Helical" evidence="2">
    <location>
        <begin position="525"/>
        <end position="548"/>
    </location>
</feature>
<feature type="transmembrane region" description="Helical" evidence="2">
    <location>
        <begin position="215"/>
        <end position="234"/>
    </location>
</feature>
<evidence type="ECO:0000256" key="2">
    <source>
        <dbReference type="SAM" id="Phobius"/>
    </source>
</evidence>
<feature type="transmembrane region" description="Helical" evidence="2">
    <location>
        <begin position="588"/>
        <end position="606"/>
    </location>
</feature>
<keyword evidence="4" id="KW-1185">Reference proteome</keyword>